<reference evidence="2" key="1">
    <citation type="submission" date="2014-09" db="EMBL/GenBank/DDBJ databases">
        <authorList>
            <person name="Magalhaes I.L.F."/>
            <person name="Oliveira U."/>
            <person name="Santos F.R."/>
            <person name="Vidigal T.H.D.A."/>
            <person name="Brescovit A.D."/>
            <person name="Santos A.J."/>
        </authorList>
    </citation>
    <scope>NUCLEOTIDE SEQUENCE</scope>
    <source>
        <tissue evidence="2">Shoot tissue taken approximately 20 cm above the soil surface</tissue>
    </source>
</reference>
<reference evidence="2" key="2">
    <citation type="journal article" date="2015" name="Data Brief">
        <title>Shoot transcriptome of the giant reed, Arundo donax.</title>
        <authorList>
            <person name="Barrero R.A."/>
            <person name="Guerrero F.D."/>
            <person name="Moolhuijzen P."/>
            <person name="Goolsby J.A."/>
            <person name="Tidwell J."/>
            <person name="Bellgard S.E."/>
            <person name="Bellgard M.I."/>
        </authorList>
    </citation>
    <scope>NUCLEOTIDE SEQUENCE</scope>
    <source>
        <tissue evidence="2">Shoot tissue taken approximately 20 cm above the soil surface</tissue>
    </source>
</reference>
<organism evidence="2">
    <name type="scientific">Arundo donax</name>
    <name type="common">Giant reed</name>
    <name type="synonym">Donax arundinaceus</name>
    <dbReference type="NCBI Taxonomy" id="35708"/>
    <lineage>
        <taxon>Eukaryota</taxon>
        <taxon>Viridiplantae</taxon>
        <taxon>Streptophyta</taxon>
        <taxon>Embryophyta</taxon>
        <taxon>Tracheophyta</taxon>
        <taxon>Spermatophyta</taxon>
        <taxon>Magnoliopsida</taxon>
        <taxon>Liliopsida</taxon>
        <taxon>Poales</taxon>
        <taxon>Poaceae</taxon>
        <taxon>PACMAD clade</taxon>
        <taxon>Arundinoideae</taxon>
        <taxon>Arundineae</taxon>
        <taxon>Arundo</taxon>
    </lineage>
</organism>
<evidence type="ECO:0000256" key="1">
    <source>
        <dbReference type="SAM" id="MobiDB-lite"/>
    </source>
</evidence>
<dbReference type="EMBL" id="GBRH01181401">
    <property type="protein sequence ID" value="JAE16495.1"/>
    <property type="molecule type" value="Transcribed_RNA"/>
</dbReference>
<name>A0A0A9FUH7_ARUDO</name>
<accession>A0A0A9FUH7</accession>
<feature type="region of interest" description="Disordered" evidence="1">
    <location>
        <begin position="1"/>
        <end position="21"/>
    </location>
</feature>
<evidence type="ECO:0000313" key="2">
    <source>
        <dbReference type="EMBL" id="JAE16495.1"/>
    </source>
</evidence>
<protein>
    <submittedName>
        <fullName evidence="2">Uncharacterized protein</fullName>
    </submittedName>
</protein>
<feature type="compositionally biased region" description="Basic and acidic residues" evidence="1">
    <location>
        <begin position="1"/>
        <end position="10"/>
    </location>
</feature>
<dbReference type="AlphaFoldDB" id="A0A0A9FUH7"/>
<proteinExistence type="predicted"/>
<sequence>MTSLEYHKQQNSELRISSCNRHPSANLRKQIEEKKGELLRLLLQMDAERRARSVSRTRNNCLILFKNPKRRHKPLQPQLRMN</sequence>
<feature type="compositionally biased region" description="Polar residues" evidence="1">
    <location>
        <begin position="11"/>
        <end position="21"/>
    </location>
</feature>